<evidence type="ECO:0000256" key="5">
    <source>
        <dbReference type="ARBA" id="ARBA00022847"/>
    </source>
</evidence>
<feature type="transmembrane region" description="Helical" evidence="11">
    <location>
        <begin position="278"/>
        <end position="298"/>
    </location>
</feature>
<feature type="transmembrane region" description="Helical" evidence="11">
    <location>
        <begin position="341"/>
        <end position="363"/>
    </location>
</feature>
<evidence type="ECO:0000256" key="9">
    <source>
        <dbReference type="ARBA" id="ARBA00023294"/>
    </source>
</evidence>
<evidence type="ECO:0000256" key="6">
    <source>
        <dbReference type="ARBA" id="ARBA00022970"/>
    </source>
</evidence>
<feature type="transmembrane region" description="Helical" evidence="11">
    <location>
        <begin position="318"/>
        <end position="335"/>
    </location>
</feature>
<evidence type="ECO:0000259" key="12">
    <source>
        <dbReference type="Pfam" id="PF01490"/>
    </source>
</evidence>
<feature type="transmembrane region" description="Helical" evidence="11">
    <location>
        <begin position="46"/>
        <end position="66"/>
    </location>
</feature>
<evidence type="ECO:0000256" key="7">
    <source>
        <dbReference type="ARBA" id="ARBA00022989"/>
    </source>
</evidence>
<dbReference type="Pfam" id="PF01490">
    <property type="entry name" value="Aa_trans"/>
    <property type="match status" value="1"/>
</dbReference>
<accession>A0A6J5X3P9</accession>
<comment type="similarity">
    <text evidence="2">Belongs to the amino acid/polyamine transporter 2 family. Amino acid/auxin permease (AAAP) (TC 2.A.18.1) subfamily.</text>
</comment>
<keyword evidence="9" id="KW-0927">Auxin signaling pathway</keyword>
<comment type="function">
    <text evidence="10">Carrier protein involved in proton-driven auxin influx. Mediates the formation of auxin gradient from developing leaves (site of auxin biosynthesis) to tips by contributing to the loading of auxin in vascular tissues and facilitating acropetal (base to tip) auxin transport within inner tissues of the root apex, and basipetal (tip to base) auxin transport within outer tissues of the root apex. May be involved in lateral roots and nodules formation.</text>
</comment>
<evidence type="ECO:0000256" key="10">
    <source>
        <dbReference type="ARBA" id="ARBA00045588"/>
    </source>
</evidence>
<dbReference type="PANTHER" id="PTHR48017">
    <property type="entry name" value="OS05G0424000 PROTEIN-RELATED"/>
    <property type="match status" value="1"/>
</dbReference>
<dbReference type="GO" id="GO:0015293">
    <property type="term" value="F:symporter activity"/>
    <property type="evidence" value="ECO:0007669"/>
    <property type="project" value="UniProtKB-KW"/>
</dbReference>
<keyword evidence="3" id="KW-0813">Transport</keyword>
<name>A0A6J5X3P9_PRUAR</name>
<dbReference type="OrthoDB" id="655540at2759"/>
<evidence type="ECO:0000256" key="11">
    <source>
        <dbReference type="SAM" id="Phobius"/>
    </source>
</evidence>
<dbReference type="InterPro" id="IPR013057">
    <property type="entry name" value="AA_transpt_TM"/>
</dbReference>
<reference evidence="14" key="1">
    <citation type="journal article" date="2020" name="Genome Biol.">
        <title>Gamete binning: chromosome-level and haplotype-resolved genome assembly enabled by high-throughput single-cell sequencing of gamete genomes.</title>
        <authorList>
            <person name="Campoy J.A."/>
            <person name="Sun H."/>
            <person name="Goel M."/>
            <person name="Jiao W.-B."/>
            <person name="Folz-Donahue K."/>
            <person name="Wang N."/>
            <person name="Rubio M."/>
            <person name="Liu C."/>
            <person name="Kukat C."/>
            <person name="Ruiz D."/>
            <person name="Huettel B."/>
            <person name="Schneeberger K."/>
        </authorList>
    </citation>
    <scope>NUCLEOTIDE SEQUENCE [LARGE SCALE GENOMIC DNA]</scope>
    <source>
        <strain evidence="14">cv. Rojo Pasion</strain>
    </source>
</reference>
<evidence type="ECO:0000256" key="3">
    <source>
        <dbReference type="ARBA" id="ARBA00022448"/>
    </source>
</evidence>
<keyword evidence="4 11" id="KW-0812">Transmembrane</keyword>
<keyword evidence="5" id="KW-0769">Symport</keyword>
<feature type="transmembrane region" description="Helical" evidence="11">
    <location>
        <begin position="375"/>
        <end position="398"/>
    </location>
</feature>
<dbReference type="GO" id="GO:0012505">
    <property type="term" value="C:endomembrane system"/>
    <property type="evidence" value="ECO:0007669"/>
    <property type="project" value="UniProtKB-SubCell"/>
</dbReference>
<dbReference type="GO" id="GO:0006865">
    <property type="term" value="P:amino acid transport"/>
    <property type="evidence" value="ECO:0007669"/>
    <property type="project" value="UniProtKB-KW"/>
</dbReference>
<comment type="subcellular location">
    <subcellularLocation>
        <location evidence="1">Endomembrane system</location>
        <topology evidence="1">Multi-pass membrane protein</topology>
    </subcellularLocation>
</comment>
<evidence type="ECO:0000256" key="2">
    <source>
        <dbReference type="ARBA" id="ARBA00005590"/>
    </source>
</evidence>
<dbReference type="EMBL" id="CAEKKB010000004">
    <property type="protein sequence ID" value="CAB4307431.1"/>
    <property type="molecule type" value="Genomic_DNA"/>
</dbReference>
<sequence>MSDELRTPLTQSRGSSFLKAALMEQMLSWVSAGLVTLPYALSRGGWLSLVLLFLISIITFYTAILLKKCMDSDPSITSYLDIAERAFGKTARIIVLIILSTELYLVAVGLIILESDSLYKLFPKFGIKLGSLLICGRQSFVLVTALIILPTMLITEMSILSYVSATGVFCCLIIVGSIVCVGAFGGVGYHASGDLLNAGGPSHRCELVYFCFAGHAIIPSIYISMRDKNQFSKVVFFSFLVITITCMVTAVTGYLMYGDGVESQITLNLPTTEVSARVAIYTILLIPIARYALMVTPVANAIEGGLSEDYKNWRSVKLIIRMALLVSSTAVAYVFSYYETLMAIVGSLFTVSVSFILPCMCYLKLSACNRSWNYKLLGSVGIIAFGTLVGVLGTYSSIAELVQEY</sequence>
<keyword evidence="14" id="KW-1185">Reference proteome</keyword>
<proteinExistence type="inferred from homology"/>
<keyword evidence="7 11" id="KW-1133">Transmembrane helix</keyword>
<gene>
    <name evidence="13" type="ORF">ORAREDHAP_LOCUS26103</name>
</gene>
<feature type="transmembrane region" description="Helical" evidence="11">
    <location>
        <begin position="234"/>
        <end position="258"/>
    </location>
</feature>
<feature type="transmembrane region" description="Helical" evidence="11">
    <location>
        <begin position="207"/>
        <end position="225"/>
    </location>
</feature>
<evidence type="ECO:0000313" key="13">
    <source>
        <dbReference type="EMBL" id="CAB4307431.1"/>
    </source>
</evidence>
<keyword evidence="6" id="KW-0029">Amino-acid transport</keyword>
<feature type="transmembrane region" description="Helical" evidence="11">
    <location>
        <begin position="161"/>
        <end position="187"/>
    </location>
</feature>
<keyword evidence="8 11" id="KW-0472">Membrane</keyword>
<dbReference type="AlphaFoldDB" id="A0A6J5X3P9"/>
<dbReference type="GO" id="GO:0009734">
    <property type="term" value="P:auxin-activated signaling pathway"/>
    <property type="evidence" value="ECO:0007669"/>
    <property type="project" value="UniProtKB-KW"/>
</dbReference>
<dbReference type="Proteomes" id="UP000507245">
    <property type="component" value="Unassembled WGS sequence"/>
</dbReference>
<evidence type="ECO:0000256" key="1">
    <source>
        <dbReference type="ARBA" id="ARBA00004127"/>
    </source>
</evidence>
<feature type="transmembrane region" description="Helical" evidence="11">
    <location>
        <begin position="93"/>
        <end position="113"/>
    </location>
</feature>
<organism evidence="13 14">
    <name type="scientific">Prunus armeniaca</name>
    <name type="common">Apricot</name>
    <name type="synonym">Armeniaca vulgaris</name>
    <dbReference type="NCBI Taxonomy" id="36596"/>
    <lineage>
        <taxon>Eukaryota</taxon>
        <taxon>Viridiplantae</taxon>
        <taxon>Streptophyta</taxon>
        <taxon>Embryophyta</taxon>
        <taxon>Tracheophyta</taxon>
        <taxon>Spermatophyta</taxon>
        <taxon>Magnoliopsida</taxon>
        <taxon>eudicotyledons</taxon>
        <taxon>Gunneridae</taxon>
        <taxon>Pentapetalae</taxon>
        <taxon>rosids</taxon>
        <taxon>fabids</taxon>
        <taxon>Rosales</taxon>
        <taxon>Rosaceae</taxon>
        <taxon>Amygdaloideae</taxon>
        <taxon>Amygdaleae</taxon>
        <taxon>Prunus</taxon>
    </lineage>
</organism>
<evidence type="ECO:0000256" key="8">
    <source>
        <dbReference type="ARBA" id="ARBA00023136"/>
    </source>
</evidence>
<evidence type="ECO:0000256" key="4">
    <source>
        <dbReference type="ARBA" id="ARBA00022692"/>
    </source>
</evidence>
<feature type="domain" description="Amino acid transporter transmembrane" evidence="12">
    <location>
        <begin position="25"/>
        <end position="398"/>
    </location>
</feature>
<protein>
    <recommendedName>
        <fullName evidence="12">Amino acid transporter transmembrane domain-containing protein</fullName>
    </recommendedName>
</protein>
<evidence type="ECO:0000313" key="14">
    <source>
        <dbReference type="Proteomes" id="UP000507245"/>
    </source>
</evidence>